<evidence type="ECO:0000313" key="3">
    <source>
        <dbReference type="Proteomes" id="UP000008952"/>
    </source>
</evidence>
<gene>
    <name evidence="2" type="ORF">ME5_00211</name>
</gene>
<dbReference type="InterPro" id="IPR010836">
    <property type="entry name" value="SapC"/>
</dbReference>
<proteinExistence type="predicted"/>
<protein>
    <recommendedName>
        <fullName evidence="4">SapC family protein</fullName>
    </recommendedName>
</protein>
<dbReference type="HOGENOM" id="CLU_074824_1_1_5"/>
<feature type="compositionally biased region" description="Basic and acidic residues" evidence="1">
    <location>
        <begin position="249"/>
        <end position="262"/>
    </location>
</feature>
<dbReference type="Pfam" id="PF07277">
    <property type="entry name" value="SapC"/>
    <property type="match status" value="1"/>
</dbReference>
<comment type="caution">
    <text evidence="2">The sequence shown here is derived from an EMBL/GenBank/DDBJ whole genome shotgun (WGS) entry which is preliminary data.</text>
</comment>
<reference evidence="2 3" key="1">
    <citation type="submission" date="2012-03" db="EMBL/GenBank/DDBJ databases">
        <title>The Genome Sequence of Bartonella tamiae Th239.</title>
        <authorList>
            <consortium name="The Broad Institute Genome Sequencing Platform"/>
            <consortium name="The Broad Institute Genome Sequencing Center for Infectious Disease"/>
            <person name="Feldgarden M."/>
            <person name="Kirby J."/>
            <person name="Kosoy M."/>
            <person name="Birtles R."/>
            <person name="Probert W.S."/>
            <person name="Chiaraviglio L."/>
            <person name="Young S.K."/>
            <person name="Zeng Q."/>
            <person name="Gargeya S."/>
            <person name="Fitzgerald M."/>
            <person name="Haas B."/>
            <person name="Abouelleil A."/>
            <person name="Alvarado L."/>
            <person name="Arachchi H.M."/>
            <person name="Berlin A."/>
            <person name="Chapman S.B."/>
            <person name="Gearin G."/>
            <person name="Goldberg J."/>
            <person name="Griggs A."/>
            <person name="Gujja S."/>
            <person name="Hansen M."/>
            <person name="Heiman D."/>
            <person name="Howarth C."/>
            <person name="Larimer J."/>
            <person name="Lui A."/>
            <person name="MacDonald P.J.P."/>
            <person name="McCowen C."/>
            <person name="Montmayeur A."/>
            <person name="Murphy C."/>
            <person name="Neiman D."/>
            <person name="Pearson M."/>
            <person name="Priest M."/>
            <person name="Roberts A."/>
            <person name="Saif S."/>
            <person name="Shea T."/>
            <person name="Sisk P."/>
            <person name="Stolte C."/>
            <person name="Sykes S."/>
            <person name="Wortman J."/>
            <person name="Nusbaum C."/>
            <person name="Birren B."/>
        </authorList>
    </citation>
    <scope>NUCLEOTIDE SEQUENCE [LARGE SCALE GENOMIC DNA]</scope>
    <source>
        <strain evidence="2 3">Th239</strain>
    </source>
</reference>
<dbReference type="eggNOG" id="COG1262">
    <property type="taxonomic scope" value="Bacteria"/>
</dbReference>
<evidence type="ECO:0000313" key="2">
    <source>
        <dbReference type="EMBL" id="EJF91516.1"/>
    </source>
</evidence>
<accession>J0QZE9</accession>
<feature type="region of interest" description="Disordered" evidence="1">
    <location>
        <begin position="249"/>
        <end position="268"/>
    </location>
</feature>
<dbReference type="RefSeq" id="WP_008037595.1">
    <property type="nucleotide sequence ID" value="NZ_JH725147.1"/>
</dbReference>
<dbReference type="AlphaFoldDB" id="J0QZE9"/>
<dbReference type="EMBL" id="AIMB01000002">
    <property type="protein sequence ID" value="EJF91516.1"/>
    <property type="molecule type" value="Genomic_DNA"/>
</dbReference>
<name>J0QZE9_9HYPH</name>
<dbReference type="PATRIC" id="fig|1094558.3.peg.239"/>
<evidence type="ECO:0008006" key="4">
    <source>
        <dbReference type="Google" id="ProtNLM"/>
    </source>
</evidence>
<dbReference type="Proteomes" id="UP000008952">
    <property type="component" value="Unassembled WGS sequence"/>
</dbReference>
<dbReference type="STRING" id="1094558.ME5_00211"/>
<sequence>MSTVMLFYKNIVPLSREEHKELKFSQSKDSSFAQHTHWVPLSGEEFYRAALSYPIVFIGSENKDGKMSYTSVALLGLSNNKNDFIREDKSWEADQYIPAFVRRYPFVLAGDADQEVLSVCIDKDSGMFNTVSGINLFNEDGTSSAFLDQRITFLNQFKSSMEQTSKFIDLLTKMDLLTKESVNIQNTTGQNAILNDFWIVDEEKFRKLKGYDLEKLHKKGALGWIFSHLMSINNLPLLLNRLVKNQRNDNSENADTKVEKKSSSKKTS</sequence>
<evidence type="ECO:0000256" key="1">
    <source>
        <dbReference type="SAM" id="MobiDB-lite"/>
    </source>
</evidence>
<organism evidence="2 3">
    <name type="scientific">Bartonella tamiae Th239</name>
    <dbReference type="NCBI Taxonomy" id="1094558"/>
    <lineage>
        <taxon>Bacteria</taxon>
        <taxon>Pseudomonadati</taxon>
        <taxon>Pseudomonadota</taxon>
        <taxon>Alphaproteobacteria</taxon>
        <taxon>Hyphomicrobiales</taxon>
        <taxon>Bartonellaceae</taxon>
        <taxon>Bartonella</taxon>
    </lineage>
</organism>
<keyword evidence="3" id="KW-1185">Reference proteome</keyword>
<dbReference type="OrthoDB" id="9806524at2"/>